<evidence type="ECO:0000259" key="2">
    <source>
        <dbReference type="PROSITE" id="PS50021"/>
    </source>
</evidence>
<feature type="domain" description="Calponin-homology (CH)" evidence="2">
    <location>
        <begin position="35"/>
        <end position="132"/>
    </location>
</feature>
<reference evidence="3" key="1">
    <citation type="submission" date="2022-10" db="EMBL/GenBank/DDBJ databases">
        <title>Novel sulphate-reducing endosymbionts in the free-living metamonad Anaeramoeba.</title>
        <authorList>
            <person name="Jerlstrom-Hultqvist J."/>
            <person name="Cepicka I."/>
            <person name="Gallot-Lavallee L."/>
            <person name="Salas-Leiva D."/>
            <person name="Curtis B.A."/>
            <person name="Zahonova K."/>
            <person name="Pipaliya S."/>
            <person name="Dacks J."/>
            <person name="Roger A.J."/>
        </authorList>
    </citation>
    <scope>NUCLEOTIDE SEQUENCE</scope>
    <source>
        <strain evidence="3">BMAN</strain>
    </source>
</reference>
<feature type="compositionally biased region" description="Basic residues" evidence="1">
    <location>
        <begin position="203"/>
        <end position="213"/>
    </location>
</feature>
<keyword evidence="3" id="KW-0969">Cilium</keyword>
<evidence type="ECO:0000313" key="3">
    <source>
        <dbReference type="EMBL" id="KAJ5076213.1"/>
    </source>
</evidence>
<keyword evidence="3" id="KW-0966">Cell projection</keyword>
<dbReference type="Proteomes" id="UP001149090">
    <property type="component" value="Unassembled WGS sequence"/>
</dbReference>
<protein>
    <submittedName>
        <fullName evidence="3">Cilia- and flagella-associated protein</fullName>
    </submittedName>
</protein>
<dbReference type="EMBL" id="JAPDFW010000062">
    <property type="protein sequence ID" value="KAJ5076213.1"/>
    <property type="molecule type" value="Genomic_DNA"/>
</dbReference>
<organism evidence="3 4">
    <name type="scientific">Anaeramoeba ignava</name>
    <name type="common">Anaerobic marine amoeba</name>
    <dbReference type="NCBI Taxonomy" id="1746090"/>
    <lineage>
        <taxon>Eukaryota</taxon>
        <taxon>Metamonada</taxon>
        <taxon>Anaeramoebidae</taxon>
        <taxon>Anaeramoeba</taxon>
    </lineage>
</organism>
<comment type="caution">
    <text evidence="3">The sequence shown here is derived from an EMBL/GenBank/DDBJ whole genome shotgun (WGS) entry which is preliminary data.</text>
</comment>
<evidence type="ECO:0000313" key="4">
    <source>
        <dbReference type="Proteomes" id="UP001149090"/>
    </source>
</evidence>
<feature type="compositionally biased region" description="Low complexity" evidence="1">
    <location>
        <begin position="181"/>
        <end position="191"/>
    </location>
</feature>
<dbReference type="Pfam" id="PF00307">
    <property type="entry name" value="CH"/>
    <property type="match status" value="1"/>
</dbReference>
<dbReference type="InterPro" id="IPR001715">
    <property type="entry name" value="CH_dom"/>
</dbReference>
<sequence>MSRISPQTRALLLRISYNKDIQYLKQNDQEEIKKVSTTDLLIRWTNLLTQSSITDISQLSDCLILGKLIAYLTETSLNKQLQTEQSLQKRASIFFDLLKNAGLKAVFSAEDLTNGNENEILKILAQMFLWKSGLPLKERPKTPTEQSAEKKSNIQDILSRIKQKSKSPINQMISHKETKTETTQNEETQTKSNSKAKISNFHLSKRNSNKKKSIAFSNFIRKK</sequence>
<dbReference type="AlphaFoldDB" id="A0A9Q0RE25"/>
<dbReference type="InterPro" id="IPR036872">
    <property type="entry name" value="CH_dom_sf"/>
</dbReference>
<keyword evidence="4" id="KW-1185">Reference proteome</keyword>
<dbReference type="PROSITE" id="PS50021">
    <property type="entry name" value="CH"/>
    <property type="match status" value="1"/>
</dbReference>
<name>A0A9Q0RE25_ANAIG</name>
<proteinExistence type="predicted"/>
<dbReference type="Gene3D" id="1.10.418.10">
    <property type="entry name" value="Calponin-like domain"/>
    <property type="match status" value="1"/>
</dbReference>
<keyword evidence="3" id="KW-0282">Flagellum</keyword>
<dbReference type="SUPFAM" id="SSF47576">
    <property type="entry name" value="Calponin-homology domain, CH-domain"/>
    <property type="match status" value="1"/>
</dbReference>
<accession>A0A9Q0RE25</accession>
<gene>
    <name evidence="3" type="ORF">M0811_06492</name>
</gene>
<feature type="region of interest" description="Disordered" evidence="1">
    <location>
        <begin position="164"/>
        <end position="223"/>
    </location>
</feature>
<evidence type="ECO:0000256" key="1">
    <source>
        <dbReference type="SAM" id="MobiDB-lite"/>
    </source>
</evidence>